<dbReference type="Pfam" id="PF12850">
    <property type="entry name" value="Metallophos_2"/>
    <property type="match status" value="1"/>
</dbReference>
<feature type="domain" description="Calcineurin-like phosphoesterase" evidence="5">
    <location>
        <begin position="226"/>
        <end position="349"/>
    </location>
</feature>
<keyword evidence="7" id="KW-1185">Reference proteome</keyword>
<dbReference type="Gene3D" id="3.60.21.10">
    <property type="match status" value="1"/>
</dbReference>
<feature type="compositionally biased region" description="Basic residues" evidence="4">
    <location>
        <begin position="20"/>
        <end position="32"/>
    </location>
</feature>
<evidence type="ECO:0000256" key="4">
    <source>
        <dbReference type="SAM" id="MobiDB-lite"/>
    </source>
</evidence>
<dbReference type="InterPro" id="IPR000979">
    <property type="entry name" value="Phosphodiesterase_MJ0936/Vps29"/>
</dbReference>
<name>A0A7J6LQ98_PERCH</name>
<dbReference type="InterPro" id="IPR024654">
    <property type="entry name" value="Calcineurin-like_PHP_lpxH"/>
</dbReference>
<evidence type="ECO:0000256" key="1">
    <source>
        <dbReference type="ARBA" id="ARBA00005945"/>
    </source>
</evidence>
<dbReference type="AlphaFoldDB" id="A0A7J6LQ98"/>
<dbReference type="InterPro" id="IPR029052">
    <property type="entry name" value="Metallo-depent_PP-like"/>
</dbReference>
<dbReference type="OrthoDB" id="10258130at2759"/>
<feature type="region of interest" description="Disordered" evidence="4">
    <location>
        <begin position="1"/>
        <end position="41"/>
    </location>
</feature>
<dbReference type="NCBIfam" id="TIGR00040">
    <property type="entry name" value="yfcE"/>
    <property type="match status" value="1"/>
</dbReference>
<evidence type="ECO:0000259" key="5">
    <source>
        <dbReference type="Pfam" id="PF12850"/>
    </source>
</evidence>
<evidence type="ECO:0000313" key="7">
    <source>
        <dbReference type="Proteomes" id="UP000591131"/>
    </source>
</evidence>
<dbReference type="Proteomes" id="UP000591131">
    <property type="component" value="Unassembled WGS sequence"/>
</dbReference>
<dbReference type="PANTHER" id="PTHR11124">
    <property type="entry name" value="VACUOLAR SORTING PROTEIN VPS29"/>
    <property type="match status" value="1"/>
</dbReference>
<organism evidence="6 7">
    <name type="scientific">Perkinsus chesapeaki</name>
    <name type="common">Clam parasite</name>
    <name type="synonym">Perkinsus andrewsi</name>
    <dbReference type="NCBI Taxonomy" id="330153"/>
    <lineage>
        <taxon>Eukaryota</taxon>
        <taxon>Sar</taxon>
        <taxon>Alveolata</taxon>
        <taxon>Perkinsozoa</taxon>
        <taxon>Perkinsea</taxon>
        <taxon>Perkinsida</taxon>
        <taxon>Perkinsidae</taxon>
        <taxon>Perkinsus</taxon>
    </lineage>
</organism>
<evidence type="ECO:0000256" key="2">
    <source>
        <dbReference type="ARBA" id="ARBA00017767"/>
    </source>
</evidence>
<comment type="similarity">
    <text evidence="1 3">Belongs to the VPS29 family.</text>
</comment>
<protein>
    <recommendedName>
        <fullName evidence="2 3">Vacuolar protein sorting-associated protein 29</fullName>
    </recommendedName>
</protein>
<comment type="caution">
    <text evidence="6">The sequence shown here is derived from an EMBL/GenBank/DDBJ whole genome shotgun (WGS) entry which is preliminary data.</text>
</comment>
<reference evidence="6 7" key="1">
    <citation type="submission" date="2020-04" db="EMBL/GenBank/DDBJ databases">
        <title>Perkinsus chesapeaki whole genome sequence.</title>
        <authorList>
            <person name="Bogema D.R."/>
        </authorList>
    </citation>
    <scope>NUCLEOTIDE SEQUENCE [LARGE SCALE GENOMIC DNA]</scope>
    <source>
        <strain evidence="6">ATCC PRA-425</strain>
    </source>
</reference>
<evidence type="ECO:0000313" key="6">
    <source>
        <dbReference type="EMBL" id="KAF4661488.1"/>
    </source>
</evidence>
<gene>
    <name evidence="6" type="primary">VPS29</name>
    <name evidence="6" type="ORF">FOL47_006653</name>
</gene>
<accession>A0A7J6LQ98</accession>
<proteinExistence type="inferred from homology"/>
<dbReference type="SUPFAM" id="SSF56300">
    <property type="entry name" value="Metallo-dependent phosphatases"/>
    <property type="match status" value="1"/>
</dbReference>
<evidence type="ECO:0000256" key="3">
    <source>
        <dbReference type="RuleBase" id="RU362040"/>
    </source>
</evidence>
<dbReference type="EMBL" id="JAAPAO010000376">
    <property type="protein sequence ID" value="KAF4661488.1"/>
    <property type="molecule type" value="Genomic_DNA"/>
</dbReference>
<sequence>MMSSLGDRVRKGPLILKGDKPKKKKKSKKHHHVAEDDGILSDGVASEPAEVPVRKCTGRIVCTNSTVQGMNTKFMDEIEQGDTILVHHPQSLQVEERQVISVLSSRSLVVSDPFSQDFVTTTEFHVRKDGEVLRRKVEAKMKMKKEEVDEEGNTEGRGSVEDLIDKELQKKFKKKQQNLFTYVERHGSFGYKAHSEKVNEDSSFGELVLLIGDMYIPERAKELPLCFRELLNTDKIGTVLCTGNIGSSKEMQENVRVMGQQSIYVVRGELEDTDSEDKPLPEYITCKVGDFKIGLIHGHQITPPGDLEALSMWQRKLDVDILVYGSPHLHGITEHRGKFFINPGSATGAYDPNLLGSQAPGVRPDGTTVPAFMLMAVQGSNAVVYVYQEIDGKADVGMSEFKKSSDSKDD</sequence>